<organism evidence="1 2">
    <name type="scientific">Populus trichocarpa</name>
    <name type="common">Western balsam poplar</name>
    <name type="synonym">Populus balsamifera subsp. trichocarpa</name>
    <dbReference type="NCBI Taxonomy" id="3694"/>
    <lineage>
        <taxon>Eukaryota</taxon>
        <taxon>Viridiplantae</taxon>
        <taxon>Streptophyta</taxon>
        <taxon>Embryophyta</taxon>
        <taxon>Tracheophyta</taxon>
        <taxon>Spermatophyta</taxon>
        <taxon>Magnoliopsida</taxon>
        <taxon>eudicotyledons</taxon>
        <taxon>Gunneridae</taxon>
        <taxon>Pentapetalae</taxon>
        <taxon>rosids</taxon>
        <taxon>fabids</taxon>
        <taxon>Malpighiales</taxon>
        <taxon>Salicaceae</taxon>
        <taxon>Saliceae</taxon>
        <taxon>Populus</taxon>
    </lineage>
</organism>
<gene>
    <name evidence="1" type="ORF">POPTR_014G102532v4</name>
</gene>
<evidence type="ECO:0000313" key="2">
    <source>
        <dbReference type="Proteomes" id="UP000006729"/>
    </source>
</evidence>
<keyword evidence="2" id="KW-1185">Reference proteome</keyword>
<name>A0ACC0RZ73_POPTR</name>
<sequence>MLVSLCSPSSVSSWKLCDPVLDLIKSQVFNEDQIRAATACLSLMMALLDDRHWCSEGSKSPGAGALDSNRSDLIQSLSYVGLA</sequence>
<evidence type="ECO:0000313" key="1">
    <source>
        <dbReference type="EMBL" id="KAI9382207.1"/>
    </source>
</evidence>
<proteinExistence type="predicted"/>
<dbReference type="EMBL" id="CM009303">
    <property type="protein sequence ID" value="KAI9382207.1"/>
    <property type="molecule type" value="Genomic_DNA"/>
</dbReference>
<dbReference type="Proteomes" id="UP000006729">
    <property type="component" value="Chromosome 14"/>
</dbReference>
<protein>
    <submittedName>
        <fullName evidence="1">Uncharacterized protein</fullName>
    </submittedName>
</protein>
<comment type="caution">
    <text evidence="1">The sequence shown here is derived from an EMBL/GenBank/DDBJ whole genome shotgun (WGS) entry which is preliminary data.</text>
</comment>
<accession>A0ACC0RZ73</accession>
<reference evidence="1 2" key="1">
    <citation type="journal article" date="2006" name="Science">
        <title>The genome of black cottonwood, Populus trichocarpa (Torr. &amp; Gray).</title>
        <authorList>
            <person name="Tuskan G.A."/>
            <person name="Difazio S."/>
            <person name="Jansson S."/>
            <person name="Bohlmann J."/>
            <person name="Grigoriev I."/>
            <person name="Hellsten U."/>
            <person name="Putnam N."/>
            <person name="Ralph S."/>
            <person name="Rombauts S."/>
            <person name="Salamov A."/>
            <person name="Schein J."/>
            <person name="Sterck L."/>
            <person name="Aerts A."/>
            <person name="Bhalerao R.R."/>
            <person name="Bhalerao R.P."/>
            <person name="Blaudez D."/>
            <person name="Boerjan W."/>
            <person name="Brun A."/>
            <person name="Brunner A."/>
            <person name="Busov V."/>
            <person name="Campbell M."/>
            <person name="Carlson J."/>
            <person name="Chalot M."/>
            <person name="Chapman J."/>
            <person name="Chen G.L."/>
            <person name="Cooper D."/>
            <person name="Coutinho P.M."/>
            <person name="Couturier J."/>
            <person name="Covert S."/>
            <person name="Cronk Q."/>
            <person name="Cunningham R."/>
            <person name="Davis J."/>
            <person name="Degroeve S."/>
            <person name="Dejardin A."/>
            <person name="Depamphilis C."/>
            <person name="Detter J."/>
            <person name="Dirks B."/>
            <person name="Dubchak I."/>
            <person name="Duplessis S."/>
            <person name="Ehlting J."/>
            <person name="Ellis B."/>
            <person name="Gendler K."/>
            <person name="Goodstein D."/>
            <person name="Gribskov M."/>
            <person name="Grimwood J."/>
            <person name="Groover A."/>
            <person name="Gunter L."/>
            <person name="Hamberger B."/>
            <person name="Heinze B."/>
            <person name="Helariutta Y."/>
            <person name="Henrissat B."/>
            <person name="Holligan D."/>
            <person name="Holt R."/>
            <person name="Huang W."/>
            <person name="Islam-Faridi N."/>
            <person name="Jones S."/>
            <person name="Jones-Rhoades M."/>
            <person name="Jorgensen R."/>
            <person name="Joshi C."/>
            <person name="Kangasjarvi J."/>
            <person name="Karlsson J."/>
            <person name="Kelleher C."/>
            <person name="Kirkpatrick R."/>
            <person name="Kirst M."/>
            <person name="Kohler A."/>
            <person name="Kalluri U."/>
            <person name="Larimer F."/>
            <person name="Leebens-Mack J."/>
            <person name="Leple J.C."/>
            <person name="Locascio P."/>
            <person name="Lou Y."/>
            <person name="Lucas S."/>
            <person name="Martin F."/>
            <person name="Montanini B."/>
            <person name="Napoli C."/>
            <person name="Nelson D.R."/>
            <person name="Nelson C."/>
            <person name="Nieminen K."/>
            <person name="Nilsson O."/>
            <person name="Pereda V."/>
            <person name="Peter G."/>
            <person name="Philippe R."/>
            <person name="Pilate G."/>
            <person name="Poliakov A."/>
            <person name="Razumovskaya J."/>
            <person name="Richardson P."/>
            <person name="Rinaldi C."/>
            <person name="Ritland K."/>
            <person name="Rouze P."/>
            <person name="Ryaboy D."/>
            <person name="Schmutz J."/>
            <person name="Schrader J."/>
            <person name="Segerman B."/>
            <person name="Shin H."/>
            <person name="Siddiqui A."/>
            <person name="Sterky F."/>
            <person name="Terry A."/>
            <person name="Tsai C.J."/>
            <person name="Uberbacher E."/>
            <person name="Unneberg P."/>
            <person name="Vahala J."/>
            <person name="Wall K."/>
            <person name="Wessler S."/>
            <person name="Yang G."/>
            <person name="Yin T."/>
            <person name="Douglas C."/>
            <person name="Marra M."/>
            <person name="Sandberg G."/>
            <person name="Van de Peer Y."/>
            <person name="Rokhsar D."/>
        </authorList>
    </citation>
    <scope>NUCLEOTIDE SEQUENCE [LARGE SCALE GENOMIC DNA]</scope>
    <source>
        <strain evidence="2">cv. Nisqually</strain>
    </source>
</reference>